<dbReference type="RefSeq" id="WP_136521670.1">
    <property type="nucleotide sequence ID" value="NZ_SDLV01000012.1"/>
</dbReference>
<dbReference type="Proteomes" id="UP000306038">
    <property type="component" value="Unassembled WGS sequence"/>
</dbReference>
<protein>
    <recommendedName>
        <fullName evidence="3">Lipoprotein</fullName>
    </recommendedName>
</protein>
<keyword evidence="2" id="KW-1185">Reference proteome</keyword>
<comment type="caution">
    <text evidence="1">The sequence shown here is derived from an EMBL/GenBank/DDBJ whole genome shotgun (WGS) entry which is preliminary data.</text>
</comment>
<dbReference type="EMBL" id="SDLV01000012">
    <property type="protein sequence ID" value="THV62047.1"/>
    <property type="molecule type" value="Genomic_DNA"/>
</dbReference>
<evidence type="ECO:0000313" key="1">
    <source>
        <dbReference type="EMBL" id="THV62047.1"/>
    </source>
</evidence>
<dbReference type="PROSITE" id="PS51257">
    <property type="entry name" value="PROKAR_LIPOPROTEIN"/>
    <property type="match status" value="1"/>
</dbReference>
<name>A0ABY2R8Z5_9FLAO</name>
<organism evidence="1 2">
    <name type="scientific">Chryseobacterium candidae</name>
    <dbReference type="NCBI Taxonomy" id="1978493"/>
    <lineage>
        <taxon>Bacteria</taxon>
        <taxon>Pseudomonadati</taxon>
        <taxon>Bacteroidota</taxon>
        <taxon>Flavobacteriia</taxon>
        <taxon>Flavobacteriales</taxon>
        <taxon>Weeksellaceae</taxon>
        <taxon>Chryseobacterium group</taxon>
        <taxon>Chryseobacterium</taxon>
    </lineage>
</organism>
<gene>
    <name evidence="1" type="ORF">EK417_06445</name>
</gene>
<sequence length="230" mass="27053">MKNYILLCIMLFTSCLSQSKSSLKEINQNLLNNNDVSFNSSYLNSKENEGMKNALTKFRLLGIESCNINPEKKYSRIYIEDGFHYEEGFYNGIIIFDNKDVCEITNSPYKLGIDSLSYKKVKNGNFIFYTKKKSIEDFKKNNLNEYYRYQLVIENKVDELKKCLEVDELTPKPIIFTKNYYIIGKQINSYGTVKINYNDIKDGVKDIPYFKKENQKRFMDCIGNLNIKFE</sequence>
<evidence type="ECO:0000313" key="2">
    <source>
        <dbReference type="Proteomes" id="UP000306038"/>
    </source>
</evidence>
<proteinExistence type="predicted"/>
<accession>A0ABY2R8Z5</accession>
<reference evidence="1 2" key="1">
    <citation type="submission" date="2019-01" db="EMBL/GenBank/DDBJ databases">
        <authorList>
            <person name="B I."/>
            <person name="Ch S."/>
            <person name="Ch V.R."/>
        </authorList>
    </citation>
    <scope>NUCLEOTIDE SEQUENCE [LARGE SCALE GENOMIC DNA]</scope>
    <source>
        <strain evidence="1 2">JC507</strain>
    </source>
</reference>
<evidence type="ECO:0008006" key="3">
    <source>
        <dbReference type="Google" id="ProtNLM"/>
    </source>
</evidence>